<keyword evidence="10" id="KW-1185">Reference proteome</keyword>
<evidence type="ECO:0000256" key="1">
    <source>
        <dbReference type="ARBA" id="ARBA00009512"/>
    </source>
</evidence>
<keyword evidence="3 8" id="KW-0694">RNA-binding</keyword>
<comment type="function">
    <text evidence="6 8">Binds together with bS18 to 16S ribosomal RNA.</text>
</comment>
<dbReference type="PANTHER" id="PTHR21011">
    <property type="entry name" value="MITOCHONDRIAL 28S RIBOSOMAL PROTEIN S6"/>
    <property type="match status" value="1"/>
</dbReference>
<dbReference type="eggNOG" id="COG0360">
    <property type="taxonomic scope" value="Bacteria"/>
</dbReference>
<evidence type="ECO:0000313" key="10">
    <source>
        <dbReference type="Proteomes" id="UP000029669"/>
    </source>
</evidence>
<dbReference type="InterPro" id="IPR014717">
    <property type="entry name" value="Transl_elong_EF1B/ribsomal_bS6"/>
</dbReference>
<dbReference type="PANTHER" id="PTHR21011:SF1">
    <property type="entry name" value="SMALL RIBOSOMAL SUBUNIT PROTEIN BS6M"/>
    <property type="match status" value="1"/>
</dbReference>
<keyword evidence="4 8" id="KW-0689">Ribosomal protein</keyword>
<evidence type="ECO:0000256" key="3">
    <source>
        <dbReference type="ARBA" id="ARBA00022884"/>
    </source>
</evidence>
<dbReference type="NCBIfam" id="TIGR00166">
    <property type="entry name" value="S6"/>
    <property type="match status" value="1"/>
</dbReference>
<comment type="similarity">
    <text evidence="1 8">Belongs to the bacterial ribosomal protein bS6 family.</text>
</comment>
<evidence type="ECO:0000256" key="2">
    <source>
        <dbReference type="ARBA" id="ARBA00022730"/>
    </source>
</evidence>
<organism evidence="9 10">
    <name type="scientific">Thermoanaerobacter kivui</name>
    <name type="common">Acetogenium kivui</name>
    <dbReference type="NCBI Taxonomy" id="2325"/>
    <lineage>
        <taxon>Bacteria</taxon>
        <taxon>Bacillati</taxon>
        <taxon>Bacillota</taxon>
        <taxon>Clostridia</taxon>
        <taxon>Thermoanaerobacterales</taxon>
        <taxon>Thermoanaerobacteraceae</taxon>
        <taxon>Thermoanaerobacter</taxon>
    </lineage>
</organism>
<sequence length="115" mass="13483">MCMDCRLARLGPFSPKGGEKMRSYETMYILSPDLSEEERKGLIERFKNLIIENGGEITNFDEWGKRKLAYPIDKKPEGYYVLMNFNSDSKVSQELERVYKITDGVLRYLIIRTDE</sequence>
<accession>A0A097AUV9</accession>
<gene>
    <name evidence="8 9" type="primary">rpsF</name>
    <name evidence="9" type="ORF">TKV_c24610</name>
</gene>
<dbReference type="AlphaFoldDB" id="A0A097AUV9"/>
<evidence type="ECO:0000313" key="9">
    <source>
        <dbReference type="EMBL" id="AIS53578.1"/>
    </source>
</evidence>
<dbReference type="GO" id="GO:0006412">
    <property type="term" value="P:translation"/>
    <property type="evidence" value="ECO:0007669"/>
    <property type="project" value="UniProtKB-UniRule"/>
</dbReference>
<dbReference type="EMBL" id="CP009170">
    <property type="protein sequence ID" value="AIS53578.1"/>
    <property type="molecule type" value="Genomic_DNA"/>
</dbReference>
<dbReference type="InterPro" id="IPR020814">
    <property type="entry name" value="Ribosomal_S6_plastid/chlpt"/>
</dbReference>
<dbReference type="GO" id="GO:0005737">
    <property type="term" value="C:cytoplasm"/>
    <property type="evidence" value="ECO:0007669"/>
    <property type="project" value="UniProtKB-ARBA"/>
</dbReference>
<dbReference type="Proteomes" id="UP000029669">
    <property type="component" value="Chromosome"/>
</dbReference>
<evidence type="ECO:0000256" key="6">
    <source>
        <dbReference type="ARBA" id="ARBA00035104"/>
    </source>
</evidence>
<dbReference type="GO" id="GO:0003735">
    <property type="term" value="F:structural constituent of ribosome"/>
    <property type="evidence" value="ECO:0007669"/>
    <property type="project" value="InterPro"/>
</dbReference>
<proteinExistence type="inferred from homology"/>
<dbReference type="HOGENOM" id="CLU_113441_5_1_9"/>
<dbReference type="FunFam" id="3.30.70.60:FF:000002">
    <property type="entry name" value="30S ribosomal protein S6"/>
    <property type="match status" value="1"/>
</dbReference>
<evidence type="ECO:0000256" key="5">
    <source>
        <dbReference type="ARBA" id="ARBA00023274"/>
    </source>
</evidence>
<dbReference type="GO" id="GO:0005840">
    <property type="term" value="C:ribosome"/>
    <property type="evidence" value="ECO:0007669"/>
    <property type="project" value="UniProtKB-KW"/>
</dbReference>
<dbReference type="InterPro" id="IPR035980">
    <property type="entry name" value="Ribosomal_bS6_sf"/>
</dbReference>
<dbReference type="GO" id="GO:1990904">
    <property type="term" value="C:ribonucleoprotein complex"/>
    <property type="evidence" value="ECO:0007669"/>
    <property type="project" value="UniProtKB-KW"/>
</dbReference>
<dbReference type="KEGG" id="tki:TKV_c24610"/>
<evidence type="ECO:0000256" key="7">
    <source>
        <dbReference type="ARBA" id="ARBA00035294"/>
    </source>
</evidence>
<dbReference type="CDD" id="cd00473">
    <property type="entry name" value="bS6"/>
    <property type="match status" value="1"/>
</dbReference>
<evidence type="ECO:0000256" key="4">
    <source>
        <dbReference type="ARBA" id="ARBA00022980"/>
    </source>
</evidence>
<dbReference type="Pfam" id="PF01250">
    <property type="entry name" value="Ribosomal_S6"/>
    <property type="match status" value="1"/>
</dbReference>
<protein>
    <recommendedName>
        <fullName evidence="7 8">Small ribosomal subunit protein bS6</fullName>
    </recommendedName>
</protein>
<name>A0A097AUV9_THEKI</name>
<keyword evidence="5 8" id="KW-0687">Ribonucleoprotein</keyword>
<evidence type="ECO:0000256" key="8">
    <source>
        <dbReference type="HAMAP-Rule" id="MF_00360"/>
    </source>
</evidence>
<dbReference type="STRING" id="2325.TKV_c24610"/>
<keyword evidence="2 8" id="KW-0699">rRNA-binding</keyword>
<dbReference type="Gene3D" id="3.30.70.60">
    <property type="match status" value="1"/>
</dbReference>
<reference evidence="10" key="1">
    <citation type="journal article" date="2015" name="Genome Announc.">
        <title>Whole-Genome Sequences of 80 Environmental and Clinical Isolates of Burkholderia pseudomallei.</title>
        <authorList>
            <person name="Johnson S.L."/>
            <person name="Baker A.L."/>
            <person name="Chain P.S."/>
            <person name="Currie B.J."/>
            <person name="Daligault H.E."/>
            <person name="Davenport K.W."/>
            <person name="Davis C.B."/>
            <person name="Inglis T.J."/>
            <person name="Kaestli M."/>
            <person name="Koren S."/>
            <person name="Mayo M."/>
            <person name="Merritt A.J."/>
            <person name="Price E.P."/>
            <person name="Sarovich D.S."/>
            <person name="Warner J."/>
            <person name="Rosovitz M.J."/>
        </authorList>
    </citation>
    <scope>NUCLEOTIDE SEQUENCE [LARGE SCALE GENOMIC DNA]</scope>
    <source>
        <strain evidence="10">DSM 2030</strain>
    </source>
</reference>
<dbReference type="GO" id="GO:0070181">
    <property type="term" value="F:small ribosomal subunit rRNA binding"/>
    <property type="evidence" value="ECO:0007669"/>
    <property type="project" value="TreeGrafter"/>
</dbReference>
<dbReference type="InterPro" id="IPR000529">
    <property type="entry name" value="Ribosomal_bS6"/>
</dbReference>
<dbReference type="SUPFAM" id="SSF54995">
    <property type="entry name" value="Ribosomal protein S6"/>
    <property type="match status" value="1"/>
</dbReference>
<dbReference type="HAMAP" id="MF_00360">
    <property type="entry name" value="Ribosomal_bS6"/>
    <property type="match status" value="1"/>
</dbReference>